<dbReference type="InterPro" id="IPR032675">
    <property type="entry name" value="LRR_dom_sf"/>
</dbReference>
<evidence type="ECO:0008006" key="3">
    <source>
        <dbReference type="Google" id="ProtNLM"/>
    </source>
</evidence>
<name>A0ABP1ECZ5_9APHY</name>
<sequence length="493" mass="55822">MTSVCPSLPLELTDTIIDNLGDDRRTLKAFALAGSTLSGRARRNLHRTVRISSDRLSEIQRLEDVYESFKDYIKDLTIAYGAENLEMIMSAKRIINNLRHLEEVKIEDTMYDAQAFEDLFVSQGQNIHTLRISKVSFNGFDSFVSLVSQFRRLRYLRMDVTDVYEDTDAPDDDAADQLPETMTTRTLSLAPPPSLRSLYTGGCTFIHELLTWLCHSPEVNVQDVQVAFPMNTDGMPLFNFMQHISQSLTHLDLDLYAMADNLVDADNDWREADVTFGMPLLSDMPNLQSLTFGSLPLDPTLIDEFESSFTTIFSSYSKCDTTCDVNFLWIPKVLQDIGAPRLRQIQFNCTIWQPECVDLFPFHSVNSVLTRIMDNRLLPCLKTVTFLISVPTAASLSVIFNGQYLYDFMVIATRNICGNLPTLVNNGLLRIVECEESTLGEWRQYGSSWDGSDQNLEEATHVDVQAAKPLELSLDDSEDEEAMRNFIQGLLQA</sequence>
<evidence type="ECO:0000313" key="1">
    <source>
        <dbReference type="EMBL" id="CAL1716724.1"/>
    </source>
</evidence>
<dbReference type="Gene3D" id="3.80.10.10">
    <property type="entry name" value="Ribonuclease Inhibitor"/>
    <property type="match status" value="1"/>
</dbReference>
<dbReference type="SUPFAM" id="SSF52047">
    <property type="entry name" value="RNI-like"/>
    <property type="match status" value="1"/>
</dbReference>
<protein>
    <recommendedName>
        <fullName evidence="3">F-box domain-containing protein</fullName>
    </recommendedName>
</protein>
<gene>
    <name evidence="1" type="ORF">GFSPODELE1_LOCUS10886</name>
</gene>
<evidence type="ECO:0000313" key="2">
    <source>
        <dbReference type="Proteomes" id="UP001497453"/>
    </source>
</evidence>
<accession>A0ABP1ECZ5</accession>
<reference evidence="2" key="1">
    <citation type="submission" date="2024-04" db="EMBL/GenBank/DDBJ databases">
        <authorList>
            <person name="Shaw F."/>
            <person name="Minotto A."/>
        </authorList>
    </citation>
    <scope>NUCLEOTIDE SEQUENCE [LARGE SCALE GENOMIC DNA]</scope>
</reference>
<organism evidence="1 2">
    <name type="scientific">Somion occarium</name>
    <dbReference type="NCBI Taxonomy" id="3059160"/>
    <lineage>
        <taxon>Eukaryota</taxon>
        <taxon>Fungi</taxon>
        <taxon>Dikarya</taxon>
        <taxon>Basidiomycota</taxon>
        <taxon>Agaricomycotina</taxon>
        <taxon>Agaricomycetes</taxon>
        <taxon>Polyporales</taxon>
        <taxon>Cerrenaceae</taxon>
        <taxon>Somion</taxon>
    </lineage>
</organism>
<proteinExistence type="predicted"/>
<dbReference type="EMBL" id="OZ037952">
    <property type="protein sequence ID" value="CAL1716724.1"/>
    <property type="molecule type" value="Genomic_DNA"/>
</dbReference>
<keyword evidence="2" id="KW-1185">Reference proteome</keyword>
<dbReference type="Proteomes" id="UP001497453">
    <property type="component" value="Chromosome 9"/>
</dbReference>